<sequence>MPKTLTKLQERIVARVLAMPVTQTLYLREGHVTSLNNLKDKGFIDEHCYSMVQTHHLTERVKTVFFIENGDVFAIEDIYDNCWIVFEDRKVIAQPRSDANAQRIVAALKMLRNQELATAA</sequence>
<gene>
    <name evidence="1" type="ORF">NK6_8740</name>
</gene>
<protein>
    <submittedName>
        <fullName evidence="1">Uncharacterized protein</fullName>
    </submittedName>
</protein>
<evidence type="ECO:0000313" key="2">
    <source>
        <dbReference type="Proteomes" id="UP000063308"/>
    </source>
</evidence>
<dbReference type="EMBL" id="AP014685">
    <property type="protein sequence ID" value="BAR61887.1"/>
    <property type="molecule type" value="Genomic_DNA"/>
</dbReference>
<name>A0A0E4FXN0_9BRAD</name>
<organism evidence="1 2">
    <name type="scientific">Bradyrhizobium diazoefficiens</name>
    <dbReference type="NCBI Taxonomy" id="1355477"/>
    <lineage>
        <taxon>Bacteria</taxon>
        <taxon>Pseudomonadati</taxon>
        <taxon>Pseudomonadota</taxon>
        <taxon>Alphaproteobacteria</taxon>
        <taxon>Hyphomicrobiales</taxon>
        <taxon>Nitrobacteraceae</taxon>
        <taxon>Bradyrhizobium</taxon>
    </lineage>
</organism>
<reference evidence="1 2" key="1">
    <citation type="submission" date="2014-11" db="EMBL/GenBank/DDBJ databases">
        <title>Symbiosis island explosion on the genome of extra-slow-growing strains of soybean bradyrhizobia with massive insertion sequences.</title>
        <authorList>
            <person name="Iida T."/>
            <person name="Minamisawa K."/>
        </authorList>
    </citation>
    <scope>NUCLEOTIDE SEQUENCE [LARGE SCALE GENOMIC DNA]</scope>
    <source>
        <strain evidence="1 2">NK6</strain>
    </source>
</reference>
<dbReference type="AlphaFoldDB" id="A0A0E4FXN0"/>
<accession>A0A0E4FXN0</accession>
<dbReference type="Proteomes" id="UP000063308">
    <property type="component" value="Chromosome"/>
</dbReference>
<evidence type="ECO:0000313" key="1">
    <source>
        <dbReference type="EMBL" id="BAR61887.1"/>
    </source>
</evidence>
<proteinExistence type="predicted"/>